<evidence type="ECO:0000313" key="2">
    <source>
        <dbReference type="EMBL" id="KAG2375144.1"/>
    </source>
</evidence>
<name>A0AA88GH23_NAELO</name>
<dbReference type="InterPro" id="IPR002035">
    <property type="entry name" value="VWF_A"/>
</dbReference>
<feature type="domain" description="VWFA" evidence="1">
    <location>
        <begin position="106"/>
        <end position="315"/>
    </location>
</feature>
<dbReference type="PROSITE" id="PS50234">
    <property type="entry name" value="VWFA"/>
    <property type="match status" value="1"/>
</dbReference>
<accession>A0AA88GH23</accession>
<dbReference type="AlphaFoldDB" id="A0AA88GH23"/>
<dbReference type="SMART" id="SM00327">
    <property type="entry name" value="VWA"/>
    <property type="match status" value="1"/>
</dbReference>
<protein>
    <recommendedName>
        <fullName evidence="1">VWFA domain-containing protein</fullName>
    </recommendedName>
</protein>
<dbReference type="Pfam" id="PF13519">
    <property type="entry name" value="VWA_2"/>
    <property type="match status" value="1"/>
</dbReference>
<dbReference type="RefSeq" id="XP_044544318.1">
    <property type="nucleotide sequence ID" value="XM_044685660.1"/>
</dbReference>
<comment type="caution">
    <text evidence="2">The sequence shown here is derived from an EMBL/GenBank/DDBJ whole genome shotgun (WGS) entry which is preliminary data.</text>
</comment>
<dbReference type="Gene3D" id="3.40.50.410">
    <property type="entry name" value="von Willebrand factor, type A domain"/>
    <property type="match status" value="1"/>
</dbReference>
<dbReference type="GeneID" id="68102602"/>
<sequence>MGNQISTGACNAANFYLILANQSSSSSRPLLPPASSLTFEGVMKTYFYKTGMNQTNKLLEANYSVAFDQKPSWLSPNQVPPASQEMHLAVGLHSSEDGKNERNDLNLVVVVDISGSMSSGFDETSSTKVSESSERRNKLQVAAEVLCQIIDSLQEHERIGVVLFDDKAEILQPLTLCSQLSRDILKKKICELRPRGGTNWDIGMAAAIDLFSCLDMFREDDERAAFQPQHSNRIVFLTDACPNIGGPESIDVLAKRANIGPYKIYTTYIGVGLDFNSEIVHELTKIRGSNYFSAHSSDEFKKILNDDFNYLVTPLCFDVKLRMESEDLEIEKVFGTPFSDQCRGELMKFETCSAGPKDEEKGVNGGIVLIRAKPKHGSFSNLNKDVHVEFILEYETLDGKKIVEKKPLIISKQELEEPKCENYYENSGVRKAIFLVRYVELVRDLLSHYKSSSSKVTIPDSWIEKLKQLQEYYEKESLILADENLEEVGTAIPNLISIVEKMND</sequence>
<evidence type="ECO:0000313" key="3">
    <source>
        <dbReference type="Proteomes" id="UP000816034"/>
    </source>
</evidence>
<dbReference type="Proteomes" id="UP000816034">
    <property type="component" value="Unassembled WGS sequence"/>
</dbReference>
<keyword evidence="3" id="KW-1185">Reference proteome</keyword>
<evidence type="ECO:0000259" key="1">
    <source>
        <dbReference type="PROSITE" id="PS50234"/>
    </source>
</evidence>
<dbReference type="EMBL" id="PYSW02000040">
    <property type="protein sequence ID" value="KAG2375144.1"/>
    <property type="molecule type" value="Genomic_DNA"/>
</dbReference>
<gene>
    <name evidence="2" type="ORF">C9374_010148</name>
</gene>
<dbReference type="InterPro" id="IPR036465">
    <property type="entry name" value="vWFA_dom_sf"/>
</dbReference>
<reference evidence="2 3" key="1">
    <citation type="journal article" date="2018" name="BMC Genomics">
        <title>The genome of Naegleria lovaniensis, the basis for a comparative approach to unravel pathogenicity factors of the human pathogenic amoeba N. fowleri.</title>
        <authorList>
            <person name="Liechti N."/>
            <person name="Schurch N."/>
            <person name="Bruggmann R."/>
            <person name="Wittwer M."/>
        </authorList>
    </citation>
    <scope>NUCLEOTIDE SEQUENCE [LARGE SCALE GENOMIC DNA]</scope>
    <source>
        <strain evidence="2 3">ATCC 30569</strain>
    </source>
</reference>
<proteinExistence type="predicted"/>
<dbReference type="SUPFAM" id="SSF53300">
    <property type="entry name" value="vWA-like"/>
    <property type="match status" value="1"/>
</dbReference>
<organism evidence="2 3">
    <name type="scientific">Naegleria lovaniensis</name>
    <name type="common">Amoeba</name>
    <dbReference type="NCBI Taxonomy" id="51637"/>
    <lineage>
        <taxon>Eukaryota</taxon>
        <taxon>Discoba</taxon>
        <taxon>Heterolobosea</taxon>
        <taxon>Tetramitia</taxon>
        <taxon>Eutetramitia</taxon>
        <taxon>Vahlkampfiidae</taxon>
        <taxon>Naegleria</taxon>
    </lineage>
</organism>